<evidence type="ECO:0000313" key="9">
    <source>
        <dbReference type="EMBL" id="KAH8705852.1"/>
    </source>
</evidence>
<comment type="subcellular location">
    <subcellularLocation>
        <location evidence="1">Membrane</location>
        <topology evidence="1">Multi-pass membrane protein</topology>
    </subcellularLocation>
</comment>
<evidence type="ECO:0000256" key="1">
    <source>
        <dbReference type="ARBA" id="ARBA00004141"/>
    </source>
</evidence>
<feature type="transmembrane region" description="Helical" evidence="7">
    <location>
        <begin position="58"/>
        <end position="84"/>
    </location>
</feature>
<keyword evidence="2 7" id="KW-0812">Transmembrane</keyword>
<evidence type="ECO:0000256" key="5">
    <source>
        <dbReference type="ARBA" id="ARBA00038359"/>
    </source>
</evidence>
<dbReference type="EMBL" id="JAJTJA010000001">
    <property type="protein sequence ID" value="KAH8705852.1"/>
    <property type="molecule type" value="Genomic_DNA"/>
</dbReference>
<dbReference type="Pfam" id="PF20684">
    <property type="entry name" value="Fung_rhodopsin"/>
    <property type="match status" value="1"/>
</dbReference>
<dbReference type="PANTHER" id="PTHR33048:SF129">
    <property type="entry name" value="INTEGRAL MEMBRANE PROTEIN-RELATED"/>
    <property type="match status" value="1"/>
</dbReference>
<reference evidence="9" key="1">
    <citation type="submission" date="2021-12" db="EMBL/GenBank/DDBJ databases">
        <title>Convergent genome expansion in fungi linked to evolution of root-endophyte symbiosis.</title>
        <authorList>
            <consortium name="DOE Joint Genome Institute"/>
            <person name="Ke Y.-H."/>
            <person name="Bonito G."/>
            <person name="Liao H.-L."/>
            <person name="Looney B."/>
            <person name="Rojas-Flechas A."/>
            <person name="Nash J."/>
            <person name="Hameed K."/>
            <person name="Schadt C."/>
            <person name="Martin F."/>
            <person name="Crous P.W."/>
            <person name="Miettinen O."/>
            <person name="Magnuson J.K."/>
            <person name="Labbe J."/>
            <person name="Jacobson D."/>
            <person name="Doktycz M.J."/>
            <person name="Veneault-Fourrey C."/>
            <person name="Kuo A."/>
            <person name="Mondo S."/>
            <person name="Calhoun S."/>
            <person name="Riley R."/>
            <person name="Ohm R."/>
            <person name="LaButti K."/>
            <person name="Andreopoulos B."/>
            <person name="Pangilinan J."/>
            <person name="Nolan M."/>
            <person name="Tritt A."/>
            <person name="Clum A."/>
            <person name="Lipzen A."/>
            <person name="Daum C."/>
            <person name="Barry K."/>
            <person name="Grigoriev I.V."/>
            <person name="Vilgalys R."/>
        </authorList>
    </citation>
    <scope>NUCLEOTIDE SEQUENCE</scope>
    <source>
        <strain evidence="9">PMI_201</strain>
    </source>
</reference>
<comment type="similarity">
    <text evidence="5">Belongs to the SAT4 family.</text>
</comment>
<evidence type="ECO:0000256" key="6">
    <source>
        <dbReference type="SAM" id="MobiDB-lite"/>
    </source>
</evidence>
<keyword evidence="4 7" id="KW-0472">Membrane</keyword>
<dbReference type="Proteomes" id="UP001201262">
    <property type="component" value="Unassembled WGS sequence"/>
</dbReference>
<keyword evidence="3 7" id="KW-1133">Transmembrane helix</keyword>
<evidence type="ECO:0000256" key="2">
    <source>
        <dbReference type="ARBA" id="ARBA00022692"/>
    </source>
</evidence>
<comment type="caution">
    <text evidence="9">The sequence shown here is derived from an EMBL/GenBank/DDBJ whole genome shotgun (WGS) entry which is preliminary data.</text>
</comment>
<feature type="transmembrane region" description="Helical" evidence="7">
    <location>
        <begin position="224"/>
        <end position="242"/>
    </location>
</feature>
<sequence length="444" mass="49741">MSFLEIVASWPLPNYADPVTRGDGIVIASVVFGVVGTIATALRVYTRIWITRTMGADDILIIFAWAWSIAMMVCLSIASQSYGFSIHIWDLPFEKMPTANKYSLVFQITFAFASSLTKLSLLWFCRRIIGDGRKISWGFHDIAIVVVMSIIVAFGVTYIILLLVQCRPLKALFDILPQYPHTCSVDSHMLTYGASIANTITDLLTTLIPVTLVATLHLPYRQRIAVMTIFLLGVFVNVAGAFRTYYVHRSMVITNLDRSWVGWPTCISAIVEIGLGLIVTSVPALRPFLNRYVPALLESSRRKYFFGKYFTPNTSERSGTSHKSGSGRGRRSRSLFPLSSIDKSWNKSWHKDSQVTSNITTADIEMREPPAAYSGHHFINVTRTVRQDSLHRTSWPKSPFSSRSQLGKEGRPQKSSERLNPVPDDEEKLTRLYESDASGNGPGR</sequence>
<feature type="transmembrane region" description="Helical" evidence="7">
    <location>
        <begin position="104"/>
        <end position="125"/>
    </location>
</feature>
<evidence type="ECO:0000256" key="7">
    <source>
        <dbReference type="SAM" id="Phobius"/>
    </source>
</evidence>
<dbReference type="RefSeq" id="XP_046078473.1">
    <property type="nucleotide sequence ID" value="XM_046221958.1"/>
</dbReference>
<accession>A0AAD4Q702</accession>
<feature type="transmembrane region" description="Helical" evidence="7">
    <location>
        <begin position="137"/>
        <end position="164"/>
    </location>
</feature>
<dbReference type="GO" id="GO:0016020">
    <property type="term" value="C:membrane"/>
    <property type="evidence" value="ECO:0007669"/>
    <property type="project" value="UniProtKB-SubCell"/>
</dbReference>
<feature type="transmembrane region" description="Helical" evidence="7">
    <location>
        <begin position="262"/>
        <end position="285"/>
    </location>
</feature>
<feature type="transmembrane region" description="Helical" evidence="7">
    <location>
        <begin position="25"/>
        <end position="46"/>
    </location>
</feature>
<feature type="compositionally biased region" description="Basic and acidic residues" evidence="6">
    <location>
        <begin position="406"/>
        <end position="417"/>
    </location>
</feature>
<gene>
    <name evidence="9" type="ORF">BGW36DRAFT_457224</name>
</gene>
<dbReference type="InterPro" id="IPR049326">
    <property type="entry name" value="Rhodopsin_dom_fungi"/>
</dbReference>
<dbReference type="PANTHER" id="PTHR33048">
    <property type="entry name" value="PTH11-LIKE INTEGRAL MEMBRANE PROTEIN (AFU_ORTHOLOGUE AFUA_5G11245)"/>
    <property type="match status" value="1"/>
</dbReference>
<name>A0AAD4Q702_9EURO</name>
<feature type="region of interest" description="Disordered" evidence="6">
    <location>
        <begin position="314"/>
        <end position="334"/>
    </location>
</feature>
<feature type="compositionally biased region" description="Polar residues" evidence="6">
    <location>
        <begin position="395"/>
        <end position="405"/>
    </location>
</feature>
<keyword evidence="10" id="KW-1185">Reference proteome</keyword>
<feature type="domain" description="Rhodopsin" evidence="8">
    <location>
        <begin position="42"/>
        <end position="291"/>
    </location>
</feature>
<evidence type="ECO:0000259" key="8">
    <source>
        <dbReference type="Pfam" id="PF20684"/>
    </source>
</evidence>
<dbReference type="InterPro" id="IPR052337">
    <property type="entry name" value="SAT4-like"/>
</dbReference>
<evidence type="ECO:0000256" key="4">
    <source>
        <dbReference type="ARBA" id="ARBA00023136"/>
    </source>
</evidence>
<protein>
    <recommendedName>
        <fullName evidence="8">Rhodopsin domain-containing protein</fullName>
    </recommendedName>
</protein>
<proteinExistence type="inferred from homology"/>
<evidence type="ECO:0000313" key="10">
    <source>
        <dbReference type="Proteomes" id="UP001201262"/>
    </source>
</evidence>
<dbReference type="AlphaFoldDB" id="A0AAD4Q702"/>
<feature type="region of interest" description="Disordered" evidence="6">
    <location>
        <begin position="389"/>
        <end position="444"/>
    </location>
</feature>
<organism evidence="9 10">
    <name type="scientific">Talaromyces proteolyticus</name>
    <dbReference type="NCBI Taxonomy" id="1131652"/>
    <lineage>
        <taxon>Eukaryota</taxon>
        <taxon>Fungi</taxon>
        <taxon>Dikarya</taxon>
        <taxon>Ascomycota</taxon>
        <taxon>Pezizomycotina</taxon>
        <taxon>Eurotiomycetes</taxon>
        <taxon>Eurotiomycetidae</taxon>
        <taxon>Eurotiales</taxon>
        <taxon>Trichocomaceae</taxon>
        <taxon>Talaromyces</taxon>
        <taxon>Talaromyces sect. Bacilispori</taxon>
    </lineage>
</organism>
<evidence type="ECO:0000256" key="3">
    <source>
        <dbReference type="ARBA" id="ARBA00022989"/>
    </source>
</evidence>
<dbReference type="GeneID" id="70252245"/>